<dbReference type="PANTHER" id="PTHR31050">
    <property type="entry name" value="OS08G0413200 PROTEIN"/>
    <property type="match status" value="1"/>
</dbReference>
<keyword evidence="2" id="KW-1185">Reference proteome</keyword>
<evidence type="ECO:0000313" key="2">
    <source>
        <dbReference type="Proteomes" id="UP001634007"/>
    </source>
</evidence>
<dbReference type="InterPro" id="IPR010683">
    <property type="entry name" value="DUF1262"/>
</dbReference>
<accession>A0ABD3LNM4</accession>
<dbReference type="Proteomes" id="UP001634007">
    <property type="component" value="Unassembled WGS sequence"/>
</dbReference>
<comment type="caution">
    <text evidence="1">The sequence shown here is derived from an EMBL/GenBank/DDBJ whole genome shotgun (WGS) entry which is preliminary data.</text>
</comment>
<gene>
    <name evidence="1" type="ORF">ACJRO7_012284</name>
</gene>
<evidence type="ECO:0000313" key="1">
    <source>
        <dbReference type="EMBL" id="KAL3751431.1"/>
    </source>
</evidence>
<reference evidence="1 2" key="1">
    <citation type="submission" date="2024-11" db="EMBL/GenBank/DDBJ databases">
        <title>Chromosome-level genome assembly of Eucalyptus globulus Labill. provides insights into its genome evolution.</title>
        <authorList>
            <person name="Li X."/>
        </authorList>
    </citation>
    <scope>NUCLEOTIDE SEQUENCE [LARGE SCALE GENOMIC DNA]</scope>
    <source>
        <strain evidence="1">CL2024</strain>
        <tissue evidence="1">Fresh tender leaves</tissue>
    </source>
</reference>
<dbReference type="AlphaFoldDB" id="A0ABD3LNM4"/>
<dbReference type="EMBL" id="JBJKBG010000002">
    <property type="protein sequence ID" value="KAL3751431.1"/>
    <property type="molecule type" value="Genomic_DNA"/>
</dbReference>
<organism evidence="1 2">
    <name type="scientific">Eucalyptus globulus</name>
    <name type="common">Tasmanian blue gum</name>
    <dbReference type="NCBI Taxonomy" id="34317"/>
    <lineage>
        <taxon>Eukaryota</taxon>
        <taxon>Viridiplantae</taxon>
        <taxon>Streptophyta</taxon>
        <taxon>Embryophyta</taxon>
        <taxon>Tracheophyta</taxon>
        <taxon>Spermatophyta</taxon>
        <taxon>Magnoliopsida</taxon>
        <taxon>eudicotyledons</taxon>
        <taxon>Gunneridae</taxon>
        <taxon>Pentapetalae</taxon>
        <taxon>rosids</taxon>
        <taxon>malvids</taxon>
        <taxon>Myrtales</taxon>
        <taxon>Myrtaceae</taxon>
        <taxon>Myrtoideae</taxon>
        <taxon>Eucalypteae</taxon>
        <taxon>Eucalyptus</taxon>
    </lineage>
</organism>
<sequence>MYHLRNRPEALVEFTPGVRGNGYLVIDGEDVHCCCFGLGKERRLYEFPFPQNKDLTIWYPHESTKVYKYEVLMIPSSICPCPAISTGSIKGMIFLSTLHSFTSSVWS</sequence>
<dbReference type="PANTHER" id="PTHR31050:SF3">
    <property type="entry name" value="OS08G0412800 PROTEIN"/>
    <property type="match status" value="1"/>
</dbReference>
<protein>
    <submittedName>
        <fullName evidence="1">Uncharacterized protein</fullName>
    </submittedName>
</protein>
<proteinExistence type="predicted"/>
<name>A0ABD3LNM4_EUCGL</name>
<dbReference type="Pfam" id="PF06880">
    <property type="entry name" value="DUF1262"/>
    <property type="match status" value="1"/>
</dbReference>